<feature type="compositionally biased region" description="Polar residues" evidence="1">
    <location>
        <begin position="334"/>
        <end position="343"/>
    </location>
</feature>
<comment type="caution">
    <text evidence="2">The sequence shown here is derived from an EMBL/GenBank/DDBJ whole genome shotgun (WGS) entry which is preliminary data.</text>
</comment>
<feature type="region of interest" description="Disordered" evidence="1">
    <location>
        <begin position="330"/>
        <end position="375"/>
    </location>
</feature>
<dbReference type="InParanoid" id="A0A1Y2GH19"/>
<accession>A0A1Y2GH19</accession>
<feature type="compositionally biased region" description="Low complexity" evidence="1">
    <location>
        <begin position="296"/>
        <end position="309"/>
    </location>
</feature>
<feature type="compositionally biased region" description="Low complexity" evidence="1">
    <location>
        <begin position="169"/>
        <end position="193"/>
    </location>
</feature>
<evidence type="ECO:0000256" key="1">
    <source>
        <dbReference type="SAM" id="MobiDB-lite"/>
    </source>
</evidence>
<feature type="region of interest" description="Disordered" evidence="1">
    <location>
        <begin position="166"/>
        <end position="195"/>
    </location>
</feature>
<feature type="compositionally biased region" description="Acidic residues" evidence="1">
    <location>
        <begin position="93"/>
        <end position="102"/>
    </location>
</feature>
<reference evidence="2 3" key="1">
    <citation type="submission" date="2016-07" db="EMBL/GenBank/DDBJ databases">
        <title>Pervasive Adenine N6-methylation of Active Genes in Fungi.</title>
        <authorList>
            <consortium name="DOE Joint Genome Institute"/>
            <person name="Mondo S.J."/>
            <person name="Dannebaum R.O."/>
            <person name="Kuo R.C."/>
            <person name="Labutti K."/>
            <person name="Haridas S."/>
            <person name="Kuo A."/>
            <person name="Salamov A."/>
            <person name="Ahrendt S.R."/>
            <person name="Lipzen A."/>
            <person name="Sullivan W."/>
            <person name="Andreopoulos W.B."/>
            <person name="Clum A."/>
            <person name="Lindquist E."/>
            <person name="Daum C."/>
            <person name="Ramamoorthy G.K."/>
            <person name="Gryganskyi A."/>
            <person name="Culley D."/>
            <person name="Magnuson J.K."/>
            <person name="James T.Y."/>
            <person name="O'Malley M.A."/>
            <person name="Stajich J.E."/>
            <person name="Spatafora J.W."/>
            <person name="Visel A."/>
            <person name="Grigoriev I.V."/>
        </authorList>
    </citation>
    <scope>NUCLEOTIDE SEQUENCE [LARGE SCALE GENOMIC DNA]</scope>
    <source>
        <strain evidence="2 3">NRRL 3116</strain>
    </source>
</reference>
<evidence type="ECO:0000313" key="3">
    <source>
        <dbReference type="Proteomes" id="UP000193648"/>
    </source>
</evidence>
<keyword evidence="3" id="KW-1185">Reference proteome</keyword>
<feature type="region of interest" description="Disordered" evidence="1">
    <location>
        <begin position="72"/>
        <end position="109"/>
    </location>
</feature>
<gene>
    <name evidence="2" type="ORF">BCR41DRAFT_137726</name>
</gene>
<feature type="compositionally biased region" description="Polar residues" evidence="1">
    <location>
        <begin position="354"/>
        <end position="375"/>
    </location>
</feature>
<protein>
    <submittedName>
        <fullName evidence="2">Uncharacterized protein</fullName>
    </submittedName>
</protein>
<dbReference type="Proteomes" id="UP000193648">
    <property type="component" value="Unassembled WGS sequence"/>
</dbReference>
<dbReference type="AlphaFoldDB" id="A0A1Y2GH19"/>
<dbReference type="GeneID" id="33561365"/>
<sequence>MKNDDLDDEYEYENTLLMPLEPKIDLHISQSLDPTLSTIATSTSTLPSLDSTDFVLAKVESRSSVANIIQKQQLPEHSKSQQQQSQSNTTVFGDDDADDDDDHLFGDDFMAQFGKDGELDVDSELRQAKKPLFPRRITLLEATNEDDHNDGDDNLGLERLSISQKHRTLSGGPTKTETTTSTVTPMSNTTITSNLFTRPSFDSNRASLSVVDPMASQLSEELLEMSARQQDSMLEDMIQEDERLRAEEAELDDMLLLQMYEQDMMQQEAQQRQKELLGFDINQKRKYASVSTLEPSSSSSASSSSATASKPQHTTFSTIQEVDQFLKESYKVGESSSTRNNTEQSKKTRLGYASTGSNNSKPAEKSTLPNLQLFSKRQRASGIPKYDYTLPPERGSFIKAKNSSGQVFYLPKKVRVDNDKV</sequence>
<name>A0A1Y2GH19_9FUNG</name>
<dbReference type="RefSeq" id="XP_021878807.1">
    <property type="nucleotide sequence ID" value="XM_022019520.1"/>
</dbReference>
<dbReference type="EMBL" id="MCFF01000034">
    <property type="protein sequence ID" value="ORZ09354.1"/>
    <property type="molecule type" value="Genomic_DNA"/>
</dbReference>
<proteinExistence type="predicted"/>
<feature type="region of interest" description="Disordered" evidence="1">
    <location>
        <begin position="290"/>
        <end position="316"/>
    </location>
</feature>
<evidence type="ECO:0000313" key="2">
    <source>
        <dbReference type="EMBL" id="ORZ09354.1"/>
    </source>
</evidence>
<organism evidence="2 3">
    <name type="scientific">Lobosporangium transversale</name>
    <dbReference type="NCBI Taxonomy" id="64571"/>
    <lineage>
        <taxon>Eukaryota</taxon>
        <taxon>Fungi</taxon>
        <taxon>Fungi incertae sedis</taxon>
        <taxon>Mucoromycota</taxon>
        <taxon>Mortierellomycotina</taxon>
        <taxon>Mortierellomycetes</taxon>
        <taxon>Mortierellales</taxon>
        <taxon>Mortierellaceae</taxon>
        <taxon>Lobosporangium</taxon>
    </lineage>
</organism>